<dbReference type="Gene3D" id="1.10.10.470">
    <property type="entry name" value="Maltooligosyl trehalose synthase, domain 4"/>
    <property type="match status" value="1"/>
</dbReference>
<dbReference type="InterPro" id="IPR006047">
    <property type="entry name" value="GH13_cat_dom"/>
</dbReference>
<protein>
    <submittedName>
        <fullName evidence="2">(1-&gt;4)-alpha-D-glucan 1-alpha-D-glucosylmutase</fullName>
        <ecNumber evidence="2">5.4.99.15</ecNumber>
    </submittedName>
</protein>
<organism evidence="2 3">
    <name type="scientific">Rhizobium rhizoryzae</name>
    <dbReference type="NCBI Taxonomy" id="451876"/>
    <lineage>
        <taxon>Bacteria</taxon>
        <taxon>Pseudomonadati</taxon>
        <taxon>Pseudomonadota</taxon>
        <taxon>Alphaproteobacteria</taxon>
        <taxon>Hyphomicrobiales</taxon>
        <taxon>Rhizobiaceae</taxon>
        <taxon>Rhizobium/Agrobacterium group</taxon>
        <taxon>Rhizobium</taxon>
    </lineage>
</organism>
<dbReference type="InterPro" id="IPR012767">
    <property type="entry name" value="Trehalose_TreY"/>
</dbReference>
<feature type="domain" description="Glycosyl hydrolase family 13 catalytic" evidence="1">
    <location>
        <begin position="6"/>
        <end position="484"/>
    </location>
</feature>
<dbReference type="Gene3D" id="1.10.150.200">
    <property type="entry name" value="Maltooligosyl trehalose synthase, domain 3"/>
    <property type="match status" value="1"/>
</dbReference>
<gene>
    <name evidence="2" type="ORF">GGQ72_002362</name>
</gene>
<dbReference type="Proteomes" id="UP000519897">
    <property type="component" value="Unassembled WGS sequence"/>
</dbReference>
<dbReference type="SUPFAM" id="SSF51445">
    <property type="entry name" value="(Trans)glycosidases"/>
    <property type="match status" value="1"/>
</dbReference>
<dbReference type="InterPro" id="IPR013797">
    <property type="entry name" value="Maltooligo_trehalose_synth_4"/>
</dbReference>
<dbReference type="CDD" id="cd11336">
    <property type="entry name" value="AmyAc_MTSase"/>
    <property type="match status" value="1"/>
</dbReference>
<dbReference type="Pfam" id="PF00128">
    <property type="entry name" value="Alpha-amylase"/>
    <property type="match status" value="1"/>
</dbReference>
<dbReference type="RefSeq" id="WP_165134908.1">
    <property type="nucleotide sequence ID" value="NZ_CP049250.1"/>
</dbReference>
<dbReference type="NCBIfam" id="TIGR02401">
    <property type="entry name" value="trehalose_TreY"/>
    <property type="match status" value="1"/>
</dbReference>
<dbReference type="GO" id="GO:0047470">
    <property type="term" value="F:(1,4)-alpha-D-glucan 1-alpha-D-glucosylmutase activity"/>
    <property type="evidence" value="ECO:0007669"/>
    <property type="project" value="UniProtKB-EC"/>
</dbReference>
<dbReference type="InterPro" id="IPR017853">
    <property type="entry name" value="GH"/>
</dbReference>
<name>A0A7W6LG83_9HYPH</name>
<dbReference type="Gene3D" id="3.20.20.80">
    <property type="entry name" value="Glycosidases"/>
    <property type="match status" value="1"/>
</dbReference>
<dbReference type="AlphaFoldDB" id="A0A7W6LG83"/>
<dbReference type="PANTHER" id="PTHR10357:SF216">
    <property type="entry name" value="MALTOOLIGOSYL TREHALOSE SYNTHASE-RELATED"/>
    <property type="match status" value="1"/>
</dbReference>
<dbReference type="GO" id="GO:0030980">
    <property type="term" value="P:alpha-glucan catabolic process"/>
    <property type="evidence" value="ECO:0007669"/>
    <property type="project" value="TreeGrafter"/>
</dbReference>
<dbReference type="EC" id="5.4.99.15" evidence="2"/>
<dbReference type="EMBL" id="JACIEC010000002">
    <property type="protein sequence ID" value="MBB4143810.1"/>
    <property type="molecule type" value="Genomic_DNA"/>
</dbReference>
<evidence type="ECO:0000259" key="1">
    <source>
        <dbReference type="SMART" id="SM00642"/>
    </source>
</evidence>
<accession>A0A7W6LG83</accession>
<dbReference type="GO" id="GO:0005992">
    <property type="term" value="P:trehalose biosynthetic process"/>
    <property type="evidence" value="ECO:0007669"/>
    <property type="project" value="TreeGrafter"/>
</dbReference>
<keyword evidence="2" id="KW-0413">Isomerase</keyword>
<proteinExistence type="predicted"/>
<dbReference type="SMART" id="SM00642">
    <property type="entry name" value="Aamy"/>
    <property type="match status" value="1"/>
</dbReference>
<dbReference type="PANTHER" id="PTHR10357">
    <property type="entry name" value="ALPHA-AMYLASE FAMILY MEMBER"/>
    <property type="match status" value="1"/>
</dbReference>
<dbReference type="Gene3D" id="3.30.1590.10">
    <property type="entry name" value="Maltooligosyl trehalose synthase, domain 2"/>
    <property type="match status" value="1"/>
</dbReference>
<evidence type="ECO:0000313" key="2">
    <source>
        <dbReference type="EMBL" id="MBB4143810.1"/>
    </source>
</evidence>
<evidence type="ECO:0000313" key="3">
    <source>
        <dbReference type="Proteomes" id="UP000519897"/>
    </source>
</evidence>
<comment type="caution">
    <text evidence="2">The sequence shown here is derived from an EMBL/GenBank/DDBJ whole genome shotgun (WGS) entry which is preliminary data.</text>
</comment>
<sequence>MTIPTSTYRIQFRNGMTFDKAVELVPYLRDLGISHLYASPVFTAAKGSTHGYDVADCNEIEPEIGGREGFDRLSAALKEAGLGLIIDIVPNHMASALENPWWRSIVEWGKDSRFSHFFDVNWMRRLTLPFLGDDFQQVLDAGDITLLYDAEQGCLALGYFESHYPIAPSTYALALGSIDHPQADALIALARDAKPEEEDAFHQSVRSLLSAEQAERLNASLAQLASDKTFLASLHEAQPYRLMSWRDAPRDLSYRRFFEITGLAGLRVEDEEVFLESHRLTLELVKNGQVDGLRIDHVDGLADPGRYLARLRDEVGPKCTLLVEKILAHGESLPAKWPISGTTGYEFISSVSDVLIEPSGLETMRRSYAELAGQPIDVEQEIRKAKGLMADVNFEGEFRTLVTTGLEIAQTHQGQGSAALDDAAFSHALRELLIAFPIYRTYGHAIGLEPADRQRLSEVLTKVRDGKEPPDAEALSMIARILIGDVDQTSEARAAVFRTRFQQLTGPLMAKSIEDTLFFRLNPVLALNEVGAEPLPRSFSLQNFHADMKLRQAQQPEGLSASTTHDTKRGEDARARLYALTEQPDGFAAAINDWREKNSVGLVQLNDGAAPEPEVEWLLLQALVGVWPHDLDPGHAEGLKALEERFLPYVEKSLREAKLKTSWNNQNAGYEKAVLAYASRLLAPETLAFREDFLNRMRPVMLAGAVNSVTQTLIKLTAPGVPDIYQGSETMDLSLVDPDNRRMPDYDRLQDMLDHTPDAADTETWLTGHLKQHLIATLLKLRQQNPDLFWHGDYTPLTIAGEKRDHAVAFARKLGKQTLLVIAPRFVLAGIQGMNALPSAEFWYGTGVSLRDLRFDGGLEDVFSGRGFEPGERLMLDDVFSERPYAVLLGKA</sequence>
<reference evidence="2 3" key="1">
    <citation type="submission" date="2020-08" db="EMBL/GenBank/DDBJ databases">
        <title>Genomic Encyclopedia of Type Strains, Phase IV (KMG-IV): sequencing the most valuable type-strain genomes for metagenomic binning, comparative biology and taxonomic classification.</title>
        <authorList>
            <person name="Goeker M."/>
        </authorList>
    </citation>
    <scope>NUCLEOTIDE SEQUENCE [LARGE SCALE GENOMIC DNA]</scope>
    <source>
        <strain evidence="2 3">DSM 29514</strain>
    </source>
</reference>
<keyword evidence="3" id="KW-1185">Reference proteome</keyword>